<organism evidence="2 3">
    <name type="scientific">Alkalihalobacterium chitinilyticum</name>
    <dbReference type="NCBI Taxonomy" id="2980103"/>
    <lineage>
        <taxon>Bacteria</taxon>
        <taxon>Bacillati</taxon>
        <taxon>Bacillota</taxon>
        <taxon>Bacilli</taxon>
        <taxon>Bacillales</taxon>
        <taxon>Bacillaceae</taxon>
        <taxon>Alkalihalobacterium</taxon>
    </lineage>
</organism>
<dbReference type="Proteomes" id="UP001148125">
    <property type="component" value="Unassembled WGS sequence"/>
</dbReference>
<gene>
    <name evidence="2" type="ORF">N7Z68_19720</name>
</gene>
<keyword evidence="1" id="KW-0812">Transmembrane</keyword>
<protein>
    <recommendedName>
        <fullName evidence="4">DUF4345 domain-containing protein</fullName>
    </recommendedName>
</protein>
<keyword evidence="1" id="KW-0472">Membrane</keyword>
<dbReference type="RefSeq" id="WP_275120183.1">
    <property type="nucleotide sequence ID" value="NZ_JAOTPO010000018.1"/>
</dbReference>
<accession>A0ABT5VJF1</accession>
<sequence>MKIVKITALLQLFIGVGAIPAGIGFIVDPSGKNLWMTTNLLINSPFETFLVPGIVLFSVIGVGSITGAFLSIKQSKNFHLFTIGLGCALIIWIVLQVYWIGFVSWLQPLYLGLGLVEALLGLALWRKKQEIITDAKM</sequence>
<comment type="caution">
    <text evidence="2">The sequence shown here is derived from an EMBL/GenBank/DDBJ whole genome shotgun (WGS) entry which is preliminary data.</text>
</comment>
<feature type="transmembrane region" description="Helical" evidence="1">
    <location>
        <begin position="48"/>
        <end position="71"/>
    </location>
</feature>
<feature type="transmembrane region" description="Helical" evidence="1">
    <location>
        <begin position="105"/>
        <end position="125"/>
    </location>
</feature>
<keyword evidence="1" id="KW-1133">Transmembrane helix</keyword>
<evidence type="ECO:0000313" key="3">
    <source>
        <dbReference type="Proteomes" id="UP001148125"/>
    </source>
</evidence>
<evidence type="ECO:0000313" key="2">
    <source>
        <dbReference type="EMBL" id="MDE5415579.1"/>
    </source>
</evidence>
<proteinExistence type="predicted"/>
<evidence type="ECO:0000256" key="1">
    <source>
        <dbReference type="SAM" id="Phobius"/>
    </source>
</evidence>
<evidence type="ECO:0008006" key="4">
    <source>
        <dbReference type="Google" id="ProtNLM"/>
    </source>
</evidence>
<feature type="transmembrane region" description="Helical" evidence="1">
    <location>
        <begin position="78"/>
        <end position="99"/>
    </location>
</feature>
<name>A0ABT5VJF1_9BACI</name>
<reference evidence="2" key="1">
    <citation type="submission" date="2024-05" db="EMBL/GenBank/DDBJ databases">
        <title>Alkalihalobacillus sp. strain MEB203 novel alkaliphilic bacterium from Lonar Lake, India.</title>
        <authorList>
            <person name="Joshi A."/>
            <person name="Thite S."/>
            <person name="Mengade P."/>
        </authorList>
    </citation>
    <scope>NUCLEOTIDE SEQUENCE</scope>
    <source>
        <strain evidence="2">MEB 203</strain>
    </source>
</reference>
<dbReference type="EMBL" id="JAOTPO010000018">
    <property type="protein sequence ID" value="MDE5415579.1"/>
    <property type="molecule type" value="Genomic_DNA"/>
</dbReference>
<keyword evidence="3" id="KW-1185">Reference proteome</keyword>